<evidence type="ECO:0000313" key="2">
    <source>
        <dbReference type="EMBL" id="SIQ90944.1"/>
    </source>
</evidence>
<accession>A0A8G2CL31</accession>
<dbReference type="Pfam" id="PF05137">
    <property type="entry name" value="PilN"/>
    <property type="match status" value="1"/>
</dbReference>
<dbReference type="OrthoDB" id="7284406at2"/>
<keyword evidence="3" id="KW-1185">Reference proteome</keyword>
<feature type="transmembrane region" description="Helical" evidence="1">
    <location>
        <begin position="195"/>
        <end position="216"/>
    </location>
</feature>
<gene>
    <name evidence="2" type="ORF">SAMN05421828_111104</name>
</gene>
<organism evidence="2 3">
    <name type="scientific">Acidiphilium rubrum</name>
    <dbReference type="NCBI Taxonomy" id="526"/>
    <lineage>
        <taxon>Bacteria</taxon>
        <taxon>Pseudomonadati</taxon>
        <taxon>Pseudomonadota</taxon>
        <taxon>Alphaproteobacteria</taxon>
        <taxon>Acetobacterales</taxon>
        <taxon>Acidocellaceae</taxon>
        <taxon>Acidiphilium</taxon>
    </lineage>
</organism>
<keyword evidence="1" id="KW-1133">Transmembrane helix</keyword>
<dbReference type="InterPro" id="IPR007813">
    <property type="entry name" value="PilN"/>
</dbReference>
<proteinExistence type="predicted"/>
<protein>
    <submittedName>
        <fullName evidence="2">General secretion pathway protein L</fullName>
    </submittedName>
</protein>
<evidence type="ECO:0000313" key="3">
    <source>
        <dbReference type="Proteomes" id="UP000186308"/>
    </source>
</evidence>
<dbReference type="PANTHER" id="PTHR40278">
    <property type="entry name" value="DNA UTILIZATION PROTEIN HOFN"/>
    <property type="match status" value="1"/>
</dbReference>
<dbReference type="Gene3D" id="3.30.420.380">
    <property type="match status" value="1"/>
</dbReference>
<comment type="caution">
    <text evidence="2">The sequence shown here is derived from an EMBL/GenBank/DDBJ whole genome shotgun (WGS) entry which is preliminary data.</text>
</comment>
<keyword evidence="1" id="KW-0472">Membrane</keyword>
<dbReference type="InterPro" id="IPR043129">
    <property type="entry name" value="ATPase_NBD"/>
</dbReference>
<dbReference type="InterPro" id="IPR052534">
    <property type="entry name" value="Extracell_DNA_Util/SecSys_Comp"/>
</dbReference>
<name>A0A8G2CL31_ACIRU</name>
<reference evidence="2 3" key="1">
    <citation type="submission" date="2017-01" db="EMBL/GenBank/DDBJ databases">
        <authorList>
            <person name="Varghese N."/>
            <person name="Submissions S."/>
        </authorList>
    </citation>
    <scope>NUCLEOTIDE SEQUENCE [LARGE SCALE GENOMIC DNA]</scope>
    <source>
        <strain evidence="2 3">ATCC 35905</strain>
    </source>
</reference>
<dbReference type="EMBL" id="FTNE01000011">
    <property type="protein sequence ID" value="SIQ90944.1"/>
    <property type="molecule type" value="Genomic_DNA"/>
</dbReference>
<dbReference type="AlphaFoldDB" id="A0A8G2CL31"/>
<dbReference type="PANTHER" id="PTHR40278:SF1">
    <property type="entry name" value="DNA UTILIZATION PROTEIN HOFN"/>
    <property type="match status" value="1"/>
</dbReference>
<dbReference type="Proteomes" id="UP000186308">
    <property type="component" value="Unassembled WGS sequence"/>
</dbReference>
<keyword evidence="1" id="KW-0812">Transmembrane</keyword>
<dbReference type="RefSeq" id="WP_051657344.1">
    <property type="nucleotide sequence ID" value="NZ_FTNE01000011.1"/>
</dbReference>
<evidence type="ECO:0000256" key="1">
    <source>
        <dbReference type="SAM" id="Phobius"/>
    </source>
</evidence>
<sequence length="349" mass="37250">MLNAFMRWWAERLFELIPARLVDRDALGVDALVVELLGGDGAGVQLSVRRQRRARLLMRTALDQHGLAALRATPRRGLPQRVVLVVPTAMLLERMVVLPAAAEADWRSVLGYEIVRLTPFAAEAVYWSGRLERRDASRGKIGLRLSIVPKAPVAPVIEALAAAGIVPTAIEVMGADGVRVIRMAAAMVETRRRNALHALCGACAALAVLAVALPFLTQARAIWAVDQQIKVLRPVVVRAEALRRRILAGSSSVDVIARERLRVGDPLAVLAAVTGALPDDTYLTELSLRQLHLQLAGQSGAAAPLLAALSANPSLGAVAFAAPVTRDANTHKDLFTIKATIRPAAGAAP</sequence>
<dbReference type="SUPFAM" id="SSF53067">
    <property type="entry name" value="Actin-like ATPase domain"/>
    <property type="match status" value="1"/>
</dbReference>